<keyword evidence="2" id="KW-0805">Transcription regulation</keyword>
<dbReference type="NCBIfam" id="TIGR02999">
    <property type="entry name" value="Sig-70_X6"/>
    <property type="match status" value="1"/>
</dbReference>
<accession>A0ABY6BL13</accession>
<dbReference type="EMBL" id="CP104694">
    <property type="protein sequence ID" value="UXI70472.1"/>
    <property type="molecule type" value="Genomic_DNA"/>
</dbReference>
<dbReference type="Proteomes" id="UP001064632">
    <property type="component" value="Chromosome"/>
</dbReference>
<keyword evidence="3" id="KW-0731">Sigma factor</keyword>
<name>A0ABY6BL13_9GAMM</name>
<comment type="similarity">
    <text evidence="1">Belongs to the sigma-70 factor family. ECF subfamily.</text>
</comment>
<dbReference type="RefSeq" id="WP_261697420.1">
    <property type="nucleotide sequence ID" value="NZ_CP104694.1"/>
</dbReference>
<dbReference type="InterPro" id="IPR039425">
    <property type="entry name" value="RNA_pol_sigma-70-like"/>
</dbReference>
<dbReference type="SUPFAM" id="SSF88946">
    <property type="entry name" value="Sigma2 domain of RNA polymerase sigma factors"/>
    <property type="match status" value="1"/>
</dbReference>
<evidence type="ECO:0000256" key="2">
    <source>
        <dbReference type="ARBA" id="ARBA00023015"/>
    </source>
</evidence>
<evidence type="ECO:0000256" key="4">
    <source>
        <dbReference type="ARBA" id="ARBA00023163"/>
    </source>
</evidence>
<evidence type="ECO:0000259" key="5">
    <source>
        <dbReference type="Pfam" id="PF07638"/>
    </source>
</evidence>
<dbReference type="Gene3D" id="1.10.1740.10">
    <property type="match status" value="1"/>
</dbReference>
<evidence type="ECO:0000256" key="1">
    <source>
        <dbReference type="ARBA" id="ARBA00010641"/>
    </source>
</evidence>
<gene>
    <name evidence="6" type="ORF">N4264_12795</name>
</gene>
<evidence type="ECO:0000313" key="6">
    <source>
        <dbReference type="EMBL" id="UXI70472.1"/>
    </source>
</evidence>
<proteinExistence type="inferred from homology"/>
<dbReference type="InterPro" id="IPR011517">
    <property type="entry name" value="RNA_pol_sigma70_ECF-like"/>
</dbReference>
<dbReference type="Pfam" id="PF07638">
    <property type="entry name" value="Sigma70_ECF"/>
    <property type="match status" value="1"/>
</dbReference>
<evidence type="ECO:0000313" key="7">
    <source>
        <dbReference type="Proteomes" id="UP001064632"/>
    </source>
</evidence>
<dbReference type="InterPro" id="IPR014284">
    <property type="entry name" value="RNA_pol_sigma-70_dom"/>
</dbReference>
<reference evidence="6" key="1">
    <citation type="submission" date="2022-09" db="EMBL/GenBank/DDBJ databases">
        <title>Tahibacter sp. nov., isolated from a fresh water.</title>
        <authorList>
            <person name="Baek J.H."/>
            <person name="Lee J.K."/>
            <person name="Kim J.M."/>
            <person name="Jeon C.O."/>
        </authorList>
    </citation>
    <scope>NUCLEOTIDE SEQUENCE</scope>
    <source>
        <strain evidence="6">W38</strain>
    </source>
</reference>
<feature type="domain" description="RNA polymerase sigma-70 ECF-like HTH" evidence="5">
    <location>
        <begin position="1"/>
        <end position="177"/>
    </location>
</feature>
<organism evidence="6 7">
    <name type="scientific">Tahibacter amnicola</name>
    <dbReference type="NCBI Taxonomy" id="2976241"/>
    <lineage>
        <taxon>Bacteria</taxon>
        <taxon>Pseudomonadati</taxon>
        <taxon>Pseudomonadota</taxon>
        <taxon>Gammaproteobacteria</taxon>
        <taxon>Lysobacterales</taxon>
        <taxon>Rhodanobacteraceae</taxon>
        <taxon>Tahibacter</taxon>
    </lineage>
</organism>
<dbReference type="InterPro" id="IPR013325">
    <property type="entry name" value="RNA_pol_sigma_r2"/>
</dbReference>
<keyword evidence="4" id="KW-0804">Transcription</keyword>
<evidence type="ECO:0000256" key="3">
    <source>
        <dbReference type="ARBA" id="ARBA00023082"/>
    </source>
</evidence>
<dbReference type="InterPro" id="IPR053812">
    <property type="entry name" value="HTH_Sigma70_ECF-like"/>
</dbReference>
<dbReference type="SUPFAM" id="SSF88659">
    <property type="entry name" value="Sigma3 and sigma4 domains of RNA polymerase sigma factors"/>
    <property type="match status" value="1"/>
</dbReference>
<protein>
    <submittedName>
        <fullName evidence="6">ECF-type sigma factor</fullName>
    </submittedName>
</protein>
<dbReference type="InterPro" id="IPR013324">
    <property type="entry name" value="RNA_pol_sigma_r3/r4-like"/>
</dbReference>
<dbReference type="PANTHER" id="PTHR43133">
    <property type="entry name" value="RNA POLYMERASE ECF-TYPE SIGMA FACTO"/>
    <property type="match status" value="1"/>
</dbReference>
<sequence>MNEVTSLLHAMREGDTAAFGRVFAWLYPELLRIARSCVRDDARSLTPTALVHETFVRLVQAQRLELHDRSHFFACAARAMRAIVVDHLRRRSALKRDGESVPIDEAFPIAIDPSVDLLQIDKALGCLDEISSRQREVVEMRFFGGFEFEEIAQYLGCSLRTAKREWDRARAFLHAYMAEETATATR</sequence>
<dbReference type="InterPro" id="IPR036388">
    <property type="entry name" value="WH-like_DNA-bd_sf"/>
</dbReference>
<keyword evidence="7" id="KW-1185">Reference proteome</keyword>
<dbReference type="PANTHER" id="PTHR43133:SF39">
    <property type="entry name" value="SIMILAR TO RNA POLYMERASE SIGMA-E FACTOR"/>
    <property type="match status" value="1"/>
</dbReference>
<dbReference type="Gene3D" id="1.10.10.10">
    <property type="entry name" value="Winged helix-like DNA-binding domain superfamily/Winged helix DNA-binding domain"/>
    <property type="match status" value="1"/>
</dbReference>
<dbReference type="NCBIfam" id="TIGR02937">
    <property type="entry name" value="sigma70-ECF"/>
    <property type="match status" value="1"/>
</dbReference>
<dbReference type="CDD" id="cd06171">
    <property type="entry name" value="Sigma70_r4"/>
    <property type="match status" value="1"/>
</dbReference>